<protein>
    <submittedName>
        <fullName evidence="2">Esterase-like activity of phytase family protein</fullName>
    </submittedName>
</protein>
<proteinExistence type="predicted"/>
<name>A0ABU6CE74_9ACTN</name>
<keyword evidence="3" id="KW-1185">Reference proteome</keyword>
<dbReference type="SUPFAM" id="SSF50956">
    <property type="entry name" value="Thermostable phytase (3-phytase)"/>
    <property type="match status" value="1"/>
</dbReference>
<evidence type="ECO:0000313" key="3">
    <source>
        <dbReference type="Proteomes" id="UP001352223"/>
    </source>
</evidence>
<evidence type="ECO:0000259" key="1">
    <source>
        <dbReference type="Pfam" id="PF13449"/>
    </source>
</evidence>
<dbReference type="Proteomes" id="UP001352223">
    <property type="component" value="Unassembled WGS sequence"/>
</dbReference>
<sequence length="350" mass="37266">MTSALIMAAAIGVVQTDAGAVGTQPVSSSSERHRCSPSVDIRAFSDELDKTTFDDVYAGNLSALAVDRDGRIATLSDESYLFSLAVREGAHTVGAKPIAVVPLRKQDGTAPDSEGLAVDKDGSYLITSETEPSVARYHRDGEAAAELPVPTSLAVAPVGRATRNQTFEGLTLEPGARTLIASMEGALAGDDPEAVRLQSWYRDMVDRPFRTGAQYGYRVDEGLGVAEIASVGKDRLLVLERGYTPDYGNTIRLYLADLHKAQNTSKVETLTIGGATRLADKTLLADLVNCPDLGATAGQPQENPLLDNIEGLAVTGRTTGGGLRILLVSDDNENATQTTRMYVMDIRLPR</sequence>
<organism evidence="2 3">
    <name type="scientific">Streptomyces kunmingensis</name>
    <dbReference type="NCBI Taxonomy" id="68225"/>
    <lineage>
        <taxon>Bacteria</taxon>
        <taxon>Bacillati</taxon>
        <taxon>Actinomycetota</taxon>
        <taxon>Actinomycetes</taxon>
        <taxon>Kitasatosporales</taxon>
        <taxon>Streptomycetaceae</taxon>
        <taxon>Streptomyces</taxon>
    </lineage>
</organism>
<evidence type="ECO:0000313" key="2">
    <source>
        <dbReference type="EMBL" id="MEB3963009.1"/>
    </source>
</evidence>
<dbReference type="InterPro" id="IPR027372">
    <property type="entry name" value="Phytase-like_dom"/>
</dbReference>
<dbReference type="Pfam" id="PF13449">
    <property type="entry name" value="Phytase-like"/>
    <property type="match status" value="1"/>
</dbReference>
<accession>A0ABU6CE74</accession>
<reference evidence="2 3" key="1">
    <citation type="submission" date="2022-10" db="EMBL/GenBank/DDBJ databases">
        <authorList>
            <person name="Xie J."/>
            <person name="Shen N."/>
        </authorList>
    </citation>
    <scope>NUCLEOTIDE SEQUENCE [LARGE SCALE GENOMIC DNA]</scope>
    <source>
        <strain evidence="2 3">DSM 41681</strain>
    </source>
</reference>
<gene>
    <name evidence="2" type="ORF">OKJ48_22565</name>
</gene>
<comment type="caution">
    <text evidence="2">The sequence shown here is derived from an EMBL/GenBank/DDBJ whole genome shotgun (WGS) entry which is preliminary data.</text>
</comment>
<feature type="domain" description="Phytase-like" evidence="1">
    <location>
        <begin position="59"/>
        <end position="332"/>
    </location>
</feature>
<dbReference type="EMBL" id="JAOZYB010000201">
    <property type="protein sequence ID" value="MEB3963009.1"/>
    <property type="molecule type" value="Genomic_DNA"/>
</dbReference>